<dbReference type="SMART" id="SM00700">
    <property type="entry name" value="JHBP"/>
    <property type="match status" value="1"/>
</dbReference>
<evidence type="ECO:0000256" key="1">
    <source>
        <dbReference type="ARBA" id="ARBA00022729"/>
    </source>
</evidence>
<organism evidence="5 6">
    <name type="scientific">Zophobas morio</name>
    <dbReference type="NCBI Taxonomy" id="2755281"/>
    <lineage>
        <taxon>Eukaryota</taxon>
        <taxon>Metazoa</taxon>
        <taxon>Ecdysozoa</taxon>
        <taxon>Arthropoda</taxon>
        <taxon>Hexapoda</taxon>
        <taxon>Insecta</taxon>
        <taxon>Pterygota</taxon>
        <taxon>Neoptera</taxon>
        <taxon>Endopterygota</taxon>
        <taxon>Coleoptera</taxon>
        <taxon>Polyphaga</taxon>
        <taxon>Cucujiformia</taxon>
        <taxon>Tenebrionidae</taxon>
        <taxon>Zophobas</taxon>
    </lineage>
</organism>
<name>A0AA38I8M4_9CUCU</name>
<evidence type="ECO:0000256" key="3">
    <source>
        <dbReference type="ARBA" id="ARBA00060902"/>
    </source>
</evidence>
<dbReference type="Gene3D" id="3.15.10.30">
    <property type="entry name" value="Haemolymph juvenile hormone binding protein"/>
    <property type="match status" value="1"/>
</dbReference>
<evidence type="ECO:0000256" key="4">
    <source>
        <dbReference type="SAM" id="SignalP"/>
    </source>
</evidence>
<comment type="similarity">
    <text evidence="3">Belongs to the TO family.</text>
</comment>
<dbReference type="PANTHER" id="PTHR11008:SF32">
    <property type="entry name" value="CIRCADIAN CLOCK-CONTROLLED PROTEIN DAYWAKE-RELATED"/>
    <property type="match status" value="1"/>
</dbReference>
<dbReference type="FunFam" id="3.15.10.30:FF:000001">
    <property type="entry name" value="Takeout-like protein 1"/>
    <property type="match status" value="1"/>
</dbReference>
<dbReference type="PANTHER" id="PTHR11008">
    <property type="entry name" value="PROTEIN TAKEOUT-LIKE PROTEIN"/>
    <property type="match status" value="1"/>
</dbReference>
<dbReference type="Pfam" id="PF06585">
    <property type="entry name" value="JHBP"/>
    <property type="match status" value="1"/>
</dbReference>
<keyword evidence="2" id="KW-0090">Biological rhythms</keyword>
<dbReference type="GO" id="GO:0005615">
    <property type="term" value="C:extracellular space"/>
    <property type="evidence" value="ECO:0007669"/>
    <property type="project" value="TreeGrafter"/>
</dbReference>
<dbReference type="InterPro" id="IPR038606">
    <property type="entry name" value="To_sf"/>
</dbReference>
<dbReference type="AlphaFoldDB" id="A0AA38I8M4"/>
<feature type="chain" id="PRO_5041244919" evidence="4">
    <location>
        <begin position="19"/>
        <end position="245"/>
    </location>
</feature>
<evidence type="ECO:0000256" key="2">
    <source>
        <dbReference type="ARBA" id="ARBA00023108"/>
    </source>
</evidence>
<gene>
    <name evidence="5" type="ORF">Zmor_017307</name>
</gene>
<comment type="caution">
    <text evidence="5">The sequence shown here is derived from an EMBL/GenBank/DDBJ whole genome shotgun (WGS) entry which is preliminary data.</text>
</comment>
<evidence type="ECO:0000313" key="5">
    <source>
        <dbReference type="EMBL" id="KAJ3651257.1"/>
    </source>
</evidence>
<feature type="signal peptide" evidence="4">
    <location>
        <begin position="1"/>
        <end position="18"/>
    </location>
</feature>
<protein>
    <submittedName>
        <fullName evidence="5">Uncharacterized protein</fullName>
    </submittedName>
</protein>
<sequence length="245" mass="28094">MNHLLTILCACLIATIFGAKLPSGFKKCNVKQISSHMCLPKAIESAIRQMDRPVKKLGLLSLEPLVIPSMIIEAGSQFVATKQIFKNLKLSGFNETSCSKAEFNYDEKLLNLECVVPNFRMDFNYELRGQIMMVSVFGNGTGWIIFRDNQLGLTFELGEYEKNGKSYFNILSQQLKMQPRDIDFYLHNLFDGDEESARRMRNIMKENVLELYTDVKDGYEEAFGKVFAYIFEKILEKVPVFDIFG</sequence>
<dbReference type="InterPro" id="IPR010562">
    <property type="entry name" value="Haemolymph_juvenile_hormone-bd"/>
</dbReference>
<proteinExistence type="inferred from homology"/>
<dbReference type="EMBL" id="JALNTZ010000005">
    <property type="protein sequence ID" value="KAJ3651257.1"/>
    <property type="molecule type" value="Genomic_DNA"/>
</dbReference>
<dbReference type="GO" id="GO:0007623">
    <property type="term" value="P:circadian rhythm"/>
    <property type="evidence" value="ECO:0007669"/>
    <property type="project" value="UniProtKB-ARBA"/>
</dbReference>
<dbReference type="Proteomes" id="UP001168821">
    <property type="component" value="Unassembled WGS sequence"/>
</dbReference>
<accession>A0AA38I8M4</accession>
<evidence type="ECO:0000313" key="6">
    <source>
        <dbReference type="Proteomes" id="UP001168821"/>
    </source>
</evidence>
<keyword evidence="6" id="KW-1185">Reference proteome</keyword>
<reference evidence="5" key="1">
    <citation type="journal article" date="2023" name="G3 (Bethesda)">
        <title>Whole genome assemblies of Zophobas morio and Tenebrio molitor.</title>
        <authorList>
            <person name="Kaur S."/>
            <person name="Stinson S.A."/>
            <person name="diCenzo G.C."/>
        </authorList>
    </citation>
    <scope>NUCLEOTIDE SEQUENCE</scope>
    <source>
        <strain evidence="5">QUZm001</strain>
    </source>
</reference>
<keyword evidence="1 4" id="KW-0732">Signal</keyword>